<name>A0A067ST38_GALM3</name>
<evidence type="ECO:0000313" key="3">
    <source>
        <dbReference type="Proteomes" id="UP000027222"/>
    </source>
</evidence>
<keyword evidence="1" id="KW-0732">Signal</keyword>
<keyword evidence="3" id="KW-1185">Reference proteome</keyword>
<gene>
    <name evidence="2" type="ORF">GALMADRAFT_38638</name>
</gene>
<feature type="chain" id="PRO_5001646118" evidence="1">
    <location>
        <begin position="24"/>
        <end position="60"/>
    </location>
</feature>
<proteinExistence type="predicted"/>
<accession>A0A067ST38</accession>
<dbReference type="STRING" id="685588.A0A067ST38"/>
<dbReference type="AlphaFoldDB" id="A0A067ST38"/>
<dbReference type="HOGENOM" id="CLU_196976_0_0_1"/>
<reference evidence="3" key="1">
    <citation type="journal article" date="2014" name="Proc. Natl. Acad. Sci. U.S.A.">
        <title>Extensive sampling of basidiomycete genomes demonstrates inadequacy of the white-rot/brown-rot paradigm for wood decay fungi.</title>
        <authorList>
            <person name="Riley R."/>
            <person name="Salamov A.A."/>
            <person name="Brown D.W."/>
            <person name="Nagy L.G."/>
            <person name="Floudas D."/>
            <person name="Held B.W."/>
            <person name="Levasseur A."/>
            <person name="Lombard V."/>
            <person name="Morin E."/>
            <person name="Otillar R."/>
            <person name="Lindquist E.A."/>
            <person name="Sun H."/>
            <person name="LaButti K.M."/>
            <person name="Schmutz J."/>
            <person name="Jabbour D."/>
            <person name="Luo H."/>
            <person name="Baker S.E."/>
            <person name="Pisabarro A.G."/>
            <person name="Walton J.D."/>
            <person name="Blanchette R.A."/>
            <person name="Henrissat B."/>
            <person name="Martin F."/>
            <person name="Cullen D."/>
            <person name="Hibbett D.S."/>
            <person name="Grigoriev I.V."/>
        </authorList>
    </citation>
    <scope>NUCLEOTIDE SEQUENCE [LARGE SCALE GENOMIC DNA]</scope>
    <source>
        <strain evidence="3">CBS 339.88</strain>
    </source>
</reference>
<dbReference type="OrthoDB" id="1728974at2759"/>
<dbReference type="EMBL" id="KL142395">
    <property type="protein sequence ID" value="KDR70859.1"/>
    <property type="molecule type" value="Genomic_DNA"/>
</dbReference>
<evidence type="ECO:0000256" key="1">
    <source>
        <dbReference type="SAM" id="SignalP"/>
    </source>
</evidence>
<feature type="signal peptide" evidence="1">
    <location>
        <begin position="1"/>
        <end position="23"/>
    </location>
</feature>
<dbReference type="Proteomes" id="UP000027222">
    <property type="component" value="Unassembled WGS sequence"/>
</dbReference>
<protein>
    <submittedName>
        <fullName evidence="2">Uncharacterized protein</fullName>
    </submittedName>
</protein>
<sequence length="60" mass="7159">MHTGTRLRRLFVTMLLFCEVSQPDLLWDEFREPICDDLEHRLRVMGVENLAEESVYDYGL</sequence>
<organism evidence="2 3">
    <name type="scientific">Galerina marginata (strain CBS 339.88)</name>
    <dbReference type="NCBI Taxonomy" id="685588"/>
    <lineage>
        <taxon>Eukaryota</taxon>
        <taxon>Fungi</taxon>
        <taxon>Dikarya</taxon>
        <taxon>Basidiomycota</taxon>
        <taxon>Agaricomycotina</taxon>
        <taxon>Agaricomycetes</taxon>
        <taxon>Agaricomycetidae</taxon>
        <taxon>Agaricales</taxon>
        <taxon>Agaricineae</taxon>
        <taxon>Strophariaceae</taxon>
        <taxon>Galerina</taxon>
    </lineage>
</organism>
<feature type="non-terminal residue" evidence="2">
    <location>
        <position position="60"/>
    </location>
</feature>
<evidence type="ECO:0000313" key="2">
    <source>
        <dbReference type="EMBL" id="KDR70859.1"/>
    </source>
</evidence>